<evidence type="ECO:0000259" key="15">
    <source>
        <dbReference type="Pfam" id="PF00593"/>
    </source>
</evidence>
<evidence type="ECO:0000256" key="7">
    <source>
        <dbReference type="ARBA" id="ARBA00023065"/>
    </source>
</evidence>
<feature type="domain" description="TonB-dependent receptor plug" evidence="16">
    <location>
        <begin position="80"/>
        <end position="188"/>
    </location>
</feature>
<dbReference type="InterPro" id="IPR036942">
    <property type="entry name" value="Beta-barrel_TonB_sf"/>
</dbReference>
<dbReference type="Proteomes" id="UP001230685">
    <property type="component" value="Unassembled WGS sequence"/>
</dbReference>
<feature type="region of interest" description="Disordered" evidence="13">
    <location>
        <begin position="23"/>
        <end position="60"/>
    </location>
</feature>
<keyword evidence="14" id="KW-0732">Signal</keyword>
<evidence type="ECO:0000256" key="4">
    <source>
        <dbReference type="ARBA" id="ARBA00022496"/>
    </source>
</evidence>
<keyword evidence="2 11" id="KW-0813">Transport</keyword>
<keyword evidence="17" id="KW-0675">Receptor</keyword>
<keyword evidence="8 12" id="KW-0798">TonB box</keyword>
<evidence type="ECO:0000256" key="2">
    <source>
        <dbReference type="ARBA" id="ARBA00022448"/>
    </source>
</evidence>
<evidence type="ECO:0000256" key="12">
    <source>
        <dbReference type="RuleBase" id="RU003357"/>
    </source>
</evidence>
<reference evidence="17 18" key="1">
    <citation type="submission" date="2023-07" db="EMBL/GenBank/DDBJ databases">
        <authorList>
            <person name="Kim M.K."/>
        </authorList>
    </citation>
    <scope>NUCLEOTIDE SEQUENCE [LARGE SCALE GENOMIC DNA]</scope>
    <source>
        <strain evidence="17 18">KR1UV-12</strain>
    </source>
</reference>
<keyword evidence="4" id="KW-0410">Iron transport</keyword>
<evidence type="ECO:0000256" key="11">
    <source>
        <dbReference type="PROSITE-ProRule" id="PRU01360"/>
    </source>
</evidence>
<dbReference type="InterPro" id="IPR012910">
    <property type="entry name" value="Plug_dom"/>
</dbReference>
<dbReference type="Pfam" id="PF00593">
    <property type="entry name" value="TonB_dep_Rec_b-barrel"/>
    <property type="match status" value="1"/>
</dbReference>
<evidence type="ECO:0000256" key="9">
    <source>
        <dbReference type="ARBA" id="ARBA00023136"/>
    </source>
</evidence>
<feature type="compositionally biased region" description="Polar residues" evidence="13">
    <location>
        <begin position="45"/>
        <end position="58"/>
    </location>
</feature>
<dbReference type="PANTHER" id="PTHR32552">
    <property type="entry name" value="FERRICHROME IRON RECEPTOR-RELATED"/>
    <property type="match status" value="1"/>
</dbReference>
<comment type="similarity">
    <text evidence="11 12">Belongs to the TonB-dependent receptor family.</text>
</comment>
<keyword evidence="6" id="KW-0408">Iron</keyword>
<evidence type="ECO:0000256" key="5">
    <source>
        <dbReference type="ARBA" id="ARBA00022692"/>
    </source>
</evidence>
<dbReference type="InterPro" id="IPR000531">
    <property type="entry name" value="Beta-barrel_TonB"/>
</dbReference>
<evidence type="ECO:0000256" key="1">
    <source>
        <dbReference type="ARBA" id="ARBA00004571"/>
    </source>
</evidence>
<protein>
    <submittedName>
        <fullName evidence="17">TonB-dependent receptor</fullName>
    </submittedName>
</protein>
<comment type="caution">
    <text evidence="17">The sequence shown here is derived from an EMBL/GenBank/DDBJ whole genome shotgun (WGS) entry which is preliminary data.</text>
</comment>
<evidence type="ECO:0000256" key="13">
    <source>
        <dbReference type="SAM" id="MobiDB-lite"/>
    </source>
</evidence>
<proteinExistence type="inferred from homology"/>
<feature type="domain" description="TonB-dependent receptor-like beta-barrel" evidence="15">
    <location>
        <begin position="344"/>
        <end position="734"/>
    </location>
</feature>
<dbReference type="SUPFAM" id="SSF56935">
    <property type="entry name" value="Porins"/>
    <property type="match status" value="1"/>
</dbReference>
<accession>A0ABT9EJ86</accession>
<comment type="subcellular location">
    <subcellularLocation>
        <location evidence="1 11">Cell outer membrane</location>
        <topology evidence="1 11">Multi-pass membrane protein</topology>
    </subcellularLocation>
</comment>
<name>A0ABT9EJ86_9SPHN</name>
<keyword evidence="18" id="KW-1185">Reference proteome</keyword>
<gene>
    <name evidence="17" type="ORF">Q5H91_06630</name>
</gene>
<dbReference type="InterPro" id="IPR039426">
    <property type="entry name" value="TonB-dep_rcpt-like"/>
</dbReference>
<dbReference type="PANTHER" id="PTHR32552:SF81">
    <property type="entry name" value="TONB-DEPENDENT OUTER MEMBRANE RECEPTOR"/>
    <property type="match status" value="1"/>
</dbReference>
<feature type="signal peptide" evidence="14">
    <location>
        <begin position="1"/>
        <end position="23"/>
    </location>
</feature>
<dbReference type="EMBL" id="JAUUDS010000002">
    <property type="protein sequence ID" value="MDP1026881.1"/>
    <property type="molecule type" value="Genomic_DNA"/>
</dbReference>
<keyword evidence="5 11" id="KW-0812">Transmembrane</keyword>
<evidence type="ECO:0000256" key="14">
    <source>
        <dbReference type="SAM" id="SignalP"/>
    </source>
</evidence>
<evidence type="ECO:0000256" key="10">
    <source>
        <dbReference type="ARBA" id="ARBA00023237"/>
    </source>
</evidence>
<feature type="chain" id="PRO_5045211763" evidence="14">
    <location>
        <begin position="24"/>
        <end position="772"/>
    </location>
</feature>
<dbReference type="RefSeq" id="WP_305172512.1">
    <property type="nucleotide sequence ID" value="NZ_JAUUDS010000002.1"/>
</dbReference>
<evidence type="ECO:0000256" key="6">
    <source>
        <dbReference type="ARBA" id="ARBA00023004"/>
    </source>
</evidence>
<sequence length="772" mass="82617">MKARITTALLAGVSFIVPATAHAQSSDPRPAMAPSPDATVAPATATESTDAQSATPVAQDNAADTGDIVVTAQRREQSILTVPIAISAIAGNTLTTKGITNSANLAAAVPNLQVSSPYGNTQPNFSLRGISVANEYNANQASPIGVYIDDVYLASRTSHGMGLFDLDRVEVLRGPQGTLFGRNTTGGAINFITKGPTLNGNEGYAEGGFGNFNTYTAQAAIETTMVEDQLGLRISGNYVKGDGQIENVFPGGRDANSQNTLQGRAILRLRPGNGPLDIKLKVYGGRDKGSQAAVHGLLPFRQGLGFFEVNENRIGLNRTEAYGASATIAYEISPTLTFTSITSRDGGKQNLQQAADGSPLDILDINWRSNFQQFSEEARFNYNGDRLKLVGGGFYGYDRTTTDNTFNIGQAIAPTVNGGFFQHYRQVRRSYAVFAQGDYDITERLTLTLGARYTWDRNRYRDGFAFLFAGDVGGPQLPLATTVPCPGVPGTCAYDPGARFALNGRNNALTGRAALSYTFEGGTLVYASYNRGYRSGAFNGGGYTSSAGINYIDPERVNAYEVGVKGRYFDMLTLSAAGFYYDYKNQQVQDTRAGPVSFLVNAPKAEVYGAEAEARLRLSPAITITAAGGYLHSTYKDLTLQGTNLDGNDLPFAPRFTAQGGADLTLFKDGTNGLTVSPSVAFFTRQYFSPFNDTNAVGTGQLNSELKQGAFAKVNLTAALTVDRFTFKAFANNLLNRKTYVYGLDLRGAGFPYNFLVPAAPRTYGGSVRVAF</sequence>
<keyword evidence="10 11" id="KW-0998">Cell outer membrane</keyword>
<dbReference type="PROSITE" id="PS52016">
    <property type="entry name" value="TONB_DEPENDENT_REC_3"/>
    <property type="match status" value="1"/>
</dbReference>
<evidence type="ECO:0000256" key="8">
    <source>
        <dbReference type="ARBA" id="ARBA00023077"/>
    </source>
</evidence>
<evidence type="ECO:0000313" key="18">
    <source>
        <dbReference type="Proteomes" id="UP001230685"/>
    </source>
</evidence>
<keyword evidence="3 11" id="KW-1134">Transmembrane beta strand</keyword>
<keyword evidence="9 11" id="KW-0472">Membrane</keyword>
<evidence type="ECO:0000256" key="3">
    <source>
        <dbReference type="ARBA" id="ARBA00022452"/>
    </source>
</evidence>
<dbReference type="Gene3D" id="2.40.170.20">
    <property type="entry name" value="TonB-dependent receptor, beta-barrel domain"/>
    <property type="match status" value="1"/>
</dbReference>
<dbReference type="Pfam" id="PF07715">
    <property type="entry name" value="Plug"/>
    <property type="match status" value="1"/>
</dbReference>
<evidence type="ECO:0000259" key="16">
    <source>
        <dbReference type="Pfam" id="PF07715"/>
    </source>
</evidence>
<organism evidence="17 18">
    <name type="scientific">Sphingomonas aurea</name>
    <dbReference type="NCBI Taxonomy" id="3063994"/>
    <lineage>
        <taxon>Bacteria</taxon>
        <taxon>Pseudomonadati</taxon>
        <taxon>Pseudomonadota</taxon>
        <taxon>Alphaproteobacteria</taxon>
        <taxon>Sphingomonadales</taxon>
        <taxon>Sphingomonadaceae</taxon>
        <taxon>Sphingomonas</taxon>
    </lineage>
</organism>
<keyword evidence="7" id="KW-0406">Ion transport</keyword>
<evidence type="ECO:0000313" key="17">
    <source>
        <dbReference type="EMBL" id="MDP1026881.1"/>
    </source>
</evidence>
<dbReference type="CDD" id="cd01347">
    <property type="entry name" value="ligand_gated_channel"/>
    <property type="match status" value="1"/>
</dbReference>